<keyword evidence="2" id="KW-1003">Cell membrane</keyword>
<dbReference type="GO" id="GO:0005886">
    <property type="term" value="C:plasma membrane"/>
    <property type="evidence" value="ECO:0007669"/>
    <property type="project" value="UniProtKB-SubCell"/>
</dbReference>
<protein>
    <recommendedName>
        <fullName evidence="11">Glycosyltransferase RgtA/B/C/D-like domain-containing protein</fullName>
    </recommendedName>
</protein>
<evidence type="ECO:0000256" key="4">
    <source>
        <dbReference type="ARBA" id="ARBA00022679"/>
    </source>
</evidence>
<dbReference type="PANTHER" id="PTHR33908">
    <property type="entry name" value="MANNOSYLTRANSFERASE YKCB-RELATED"/>
    <property type="match status" value="1"/>
</dbReference>
<evidence type="ECO:0000256" key="1">
    <source>
        <dbReference type="ARBA" id="ARBA00004651"/>
    </source>
</evidence>
<evidence type="ECO:0000313" key="10">
    <source>
        <dbReference type="Proteomes" id="UP000254711"/>
    </source>
</evidence>
<keyword evidence="7 8" id="KW-0472">Membrane</keyword>
<evidence type="ECO:0000256" key="3">
    <source>
        <dbReference type="ARBA" id="ARBA00022676"/>
    </source>
</evidence>
<evidence type="ECO:0008006" key="11">
    <source>
        <dbReference type="Google" id="ProtNLM"/>
    </source>
</evidence>
<sequence length="521" mass="57532">MLGLCLAFGATVSVALGQDISWDAKNYHLYNAWAFLHGRTQDLAAAGMQSYFNPLPDVPYFWLAQGPLQHWPRLLAALQGLWFGALVFLVFRIAAQLAHLQGRRFDMADACAAVIGATGSMAVSQAGSTTNEVPLAVLLLLGLYLLMPLMAEPGRSGSWRRALVAGLCSGLAAGLKPTAIVFPPAMALALLLALGVRQGSAWRVTATYAAGAAFAFLVSYGPWGWHLYAQTENPVFPLFNQFFHSPLTAATGGTDGQFRPRNAMQWLFYPFYWMGKQRGIVTEPVFADPRYALAMVAMISLAVAHWLRREGVDRGLRFLMVFVGAGYILWMGLFSILRYAIPLEALTGILMLAAIRAWWPRRWRQSWTVPAVSTALLLAILATTTYPSWWRSPYAHRIFDVTVAPVEPGSLVIFAGSPDAYLAPMFPNADQLSFVGLTWFVRASQGHGLWDMVQQRLRTHDGPRYVVLRDDQSNAPEAALLETMLPGYSAEGCHNIDSNLERGRRDKNYAMGLRLCRLATK</sequence>
<keyword evidence="4" id="KW-0808">Transferase</keyword>
<comment type="subcellular location">
    <subcellularLocation>
        <location evidence="1">Cell membrane</location>
        <topology evidence="1">Multi-pass membrane protein</topology>
    </subcellularLocation>
</comment>
<name>A0A370K996_9GAMM</name>
<keyword evidence="6 8" id="KW-1133">Transmembrane helix</keyword>
<dbReference type="GO" id="GO:0016763">
    <property type="term" value="F:pentosyltransferase activity"/>
    <property type="evidence" value="ECO:0007669"/>
    <property type="project" value="TreeGrafter"/>
</dbReference>
<dbReference type="GO" id="GO:0009103">
    <property type="term" value="P:lipopolysaccharide biosynthetic process"/>
    <property type="evidence" value="ECO:0007669"/>
    <property type="project" value="UniProtKB-ARBA"/>
</dbReference>
<feature type="transmembrane region" description="Helical" evidence="8">
    <location>
        <begin position="291"/>
        <end position="308"/>
    </location>
</feature>
<feature type="transmembrane region" description="Helical" evidence="8">
    <location>
        <begin position="180"/>
        <end position="196"/>
    </location>
</feature>
<evidence type="ECO:0000256" key="8">
    <source>
        <dbReference type="SAM" id="Phobius"/>
    </source>
</evidence>
<feature type="transmembrane region" description="Helical" evidence="8">
    <location>
        <begin position="74"/>
        <end position="95"/>
    </location>
</feature>
<dbReference type="InterPro" id="IPR050297">
    <property type="entry name" value="LipidA_mod_glycosyltrf_83"/>
</dbReference>
<evidence type="ECO:0000313" key="9">
    <source>
        <dbReference type="EMBL" id="RDI98610.1"/>
    </source>
</evidence>
<evidence type="ECO:0000256" key="2">
    <source>
        <dbReference type="ARBA" id="ARBA00022475"/>
    </source>
</evidence>
<keyword evidence="3" id="KW-0328">Glycosyltransferase</keyword>
<evidence type="ECO:0000256" key="6">
    <source>
        <dbReference type="ARBA" id="ARBA00022989"/>
    </source>
</evidence>
<dbReference type="AlphaFoldDB" id="A0A370K996"/>
<proteinExistence type="predicted"/>
<feature type="transmembrane region" description="Helical" evidence="8">
    <location>
        <begin position="339"/>
        <end position="359"/>
    </location>
</feature>
<feature type="transmembrane region" description="Helical" evidence="8">
    <location>
        <begin position="133"/>
        <end position="151"/>
    </location>
</feature>
<dbReference type="Proteomes" id="UP000254711">
    <property type="component" value="Unassembled WGS sequence"/>
</dbReference>
<accession>A0A370K996</accession>
<dbReference type="EMBL" id="QQSY01000002">
    <property type="protein sequence ID" value="RDI98610.1"/>
    <property type="molecule type" value="Genomic_DNA"/>
</dbReference>
<feature type="transmembrane region" description="Helical" evidence="8">
    <location>
        <begin position="315"/>
        <end position="333"/>
    </location>
</feature>
<evidence type="ECO:0000256" key="7">
    <source>
        <dbReference type="ARBA" id="ARBA00023136"/>
    </source>
</evidence>
<reference evidence="9 10" key="1">
    <citation type="submission" date="2018-07" db="EMBL/GenBank/DDBJ databases">
        <title>Dyella solisilvae sp. nov., isolated from the pine and broad-leaved mixed forest soil.</title>
        <authorList>
            <person name="Gao Z."/>
            <person name="Qiu L."/>
        </authorList>
    </citation>
    <scope>NUCLEOTIDE SEQUENCE [LARGE SCALE GENOMIC DNA]</scope>
    <source>
        <strain evidence="9 10">DHG54</strain>
    </source>
</reference>
<keyword evidence="10" id="KW-1185">Reference proteome</keyword>
<dbReference type="PANTHER" id="PTHR33908:SF11">
    <property type="entry name" value="MEMBRANE PROTEIN"/>
    <property type="match status" value="1"/>
</dbReference>
<feature type="transmembrane region" description="Helical" evidence="8">
    <location>
        <begin position="208"/>
        <end position="228"/>
    </location>
</feature>
<keyword evidence="5 8" id="KW-0812">Transmembrane</keyword>
<evidence type="ECO:0000256" key="5">
    <source>
        <dbReference type="ARBA" id="ARBA00022692"/>
    </source>
</evidence>
<organism evidence="9 10">
    <name type="scientific">Dyella solisilvae</name>
    <dbReference type="NCBI Taxonomy" id="1920168"/>
    <lineage>
        <taxon>Bacteria</taxon>
        <taxon>Pseudomonadati</taxon>
        <taxon>Pseudomonadota</taxon>
        <taxon>Gammaproteobacteria</taxon>
        <taxon>Lysobacterales</taxon>
        <taxon>Rhodanobacteraceae</taxon>
        <taxon>Dyella</taxon>
    </lineage>
</organism>
<gene>
    <name evidence="9" type="ORF">DVT68_08780</name>
</gene>
<comment type="caution">
    <text evidence="9">The sequence shown here is derived from an EMBL/GenBank/DDBJ whole genome shotgun (WGS) entry which is preliminary data.</text>
</comment>
<feature type="transmembrane region" description="Helical" evidence="8">
    <location>
        <begin position="371"/>
        <end position="390"/>
    </location>
</feature>